<gene>
    <name evidence="2" type="ORF">CYMTET_22093</name>
</gene>
<keyword evidence="3" id="KW-1185">Reference proteome</keyword>
<protein>
    <submittedName>
        <fullName evidence="2">Uncharacterized protein</fullName>
    </submittedName>
</protein>
<proteinExistence type="predicted"/>
<accession>A0AAE0G211</accession>
<dbReference type="Proteomes" id="UP001190700">
    <property type="component" value="Unassembled WGS sequence"/>
</dbReference>
<feature type="region of interest" description="Disordered" evidence="1">
    <location>
        <begin position="1"/>
        <end position="21"/>
    </location>
</feature>
<evidence type="ECO:0000313" key="2">
    <source>
        <dbReference type="EMBL" id="KAK3269466.1"/>
    </source>
</evidence>
<feature type="region of interest" description="Disordered" evidence="1">
    <location>
        <begin position="112"/>
        <end position="172"/>
    </location>
</feature>
<evidence type="ECO:0000313" key="3">
    <source>
        <dbReference type="Proteomes" id="UP001190700"/>
    </source>
</evidence>
<organism evidence="2 3">
    <name type="scientific">Cymbomonas tetramitiformis</name>
    <dbReference type="NCBI Taxonomy" id="36881"/>
    <lineage>
        <taxon>Eukaryota</taxon>
        <taxon>Viridiplantae</taxon>
        <taxon>Chlorophyta</taxon>
        <taxon>Pyramimonadophyceae</taxon>
        <taxon>Pyramimonadales</taxon>
        <taxon>Pyramimonadaceae</taxon>
        <taxon>Cymbomonas</taxon>
    </lineage>
</organism>
<dbReference type="AlphaFoldDB" id="A0AAE0G211"/>
<evidence type="ECO:0000256" key="1">
    <source>
        <dbReference type="SAM" id="MobiDB-lite"/>
    </source>
</evidence>
<dbReference type="EMBL" id="LGRX02010937">
    <property type="protein sequence ID" value="KAK3269466.1"/>
    <property type="molecule type" value="Genomic_DNA"/>
</dbReference>
<sequence length="172" mass="18378">MLGDTGRGARWRRATRTRKSLNREVRNEGVEDVAVADAAEEASFDGVIHAWLPGERRHVVRYDDGEEGSHKLCEEQVEWLEGERGQRERVDATPVSVPDVVGPMVAAGGAVPPAESVVEVSPSPSRSDPQDGLQSPPVPEGLAELLRTPGVVSGPGIEAEAEVDGAEQGQQE</sequence>
<feature type="compositionally biased region" description="Low complexity" evidence="1">
    <location>
        <begin position="112"/>
        <end position="125"/>
    </location>
</feature>
<feature type="compositionally biased region" description="Basic residues" evidence="1">
    <location>
        <begin position="9"/>
        <end position="20"/>
    </location>
</feature>
<name>A0AAE0G211_9CHLO</name>
<comment type="caution">
    <text evidence="2">The sequence shown here is derived from an EMBL/GenBank/DDBJ whole genome shotgun (WGS) entry which is preliminary data.</text>
</comment>
<reference evidence="2 3" key="1">
    <citation type="journal article" date="2015" name="Genome Biol. Evol.">
        <title>Comparative Genomics of a Bacterivorous Green Alga Reveals Evolutionary Causalities and Consequences of Phago-Mixotrophic Mode of Nutrition.</title>
        <authorList>
            <person name="Burns J.A."/>
            <person name="Paasch A."/>
            <person name="Narechania A."/>
            <person name="Kim E."/>
        </authorList>
    </citation>
    <scope>NUCLEOTIDE SEQUENCE [LARGE SCALE GENOMIC DNA]</scope>
    <source>
        <strain evidence="2 3">PLY_AMNH</strain>
    </source>
</reference>